<feature type="region of interest" description="Disordered" evidence="1">
    <location>
        <begin position="1"/>
        <end position="56"/>
    </location>
</feature>
<evidence type="ECO:0000256" key="1">
    <source>
        <dbReference type="SAM" id="MobiDB-lite"/>
    </source>
</evidence>
<reference evidence="2 3" key="1">
    <citation type="journal article" date="2013" name="PLoS Genet.">
        <title>The genome and development-dependent transcriptomes of Pyronema confluens: a window into fungal evolution.</title>
        <authorList>
            <person name="Traeger S."/>
            <person name="Altegoer F."/>
            <person name="Freitag M."/>
            <person name="Gabaldon T."/>
            <person name="Kempken F."/>
            <person name="Kumar A."/>
            <person name="Marcet-Houben M."/>
            <person name="Poggeler S."/>
            <person name="Stajich J.E."/>
            <person name="Nowrousian M."/>
        </authorList>
    </citation>
    <scope>NUCLEOTIDE SEQUENCE [LARGE SCALE GENOMIC DNA]</scope>
    <source>
        <strain evidence="3">CBS 100304</strain>
        <tissue evidence="2">Vegetative mycelium</tissue>
    </source>
</reference>
<protein>
    <submittedName>
        <fullName evidence="2">Uncharacterized protein</fullName>
    </submittedName>
</protein>
<dbReference type="EMBL" id="HF936171">
    <property type="protein sequence ID" value="CCX33751.1"/>
    <property type="molecule type" value="Genomic_DNA"/>
</dbReference>
<dbReference type="AlphaFoldDB" id="U4LNM0"/>
<organism evidence="2 3">
    <name type="scientific">Pyronema omphalodes (strain CBS 100304)</name>
    <name type="common">Pyronema confluens</name>
    <dbReference type="NCBI Taxonomy" id="1076935"/>
    <lineage>
        <taxon>Eukaryota</taxon>
        <taxon>Fungi</taxon>
        <taxon>Dikarya</taxon>
        <taxon>Ascomycota</taxon>
        <taxon>Pezizomycotina</taxon>
        <taxon>Pezizomycetes</taxon>
        <taxon>Pezizales</taxon>
        <taxon>Pyronemataceae</taxon>
        <taxon>Pyronema</taxon>
    </lineage>
</organism>
<evidence type="ECO:0000313" key="3">
    <source>
        <dbReference type="Proteomes" id="UP000018144"/>
    </source>
</evidence>
<sequence>MQPVLFGEARATGKTLKRRLGDSAEPTNTAGQSAKFSKAQQSTAKTLPNFSGVGLGRPAGVVPLTKGLTKGLTLPVTLNGPAEQGNKDDPTDGWMG</sequence>
<accession>U4LNM0</accession>
<keyword evidence="3" id="KW-1185">Reference proteome</keyword>
<evidence type="ECO:0000313" key="2">
    <source>
        <dbReference type="EMBL" id="CCX33751.1"/>
    </source>
</evidence>
<dbReference type="Proteomes" id="UP000018144">
    <property type="component" value="Unassembled WGS sequence"/>
</dbReference>
<name>U4LNM0_PYROM</name>
<feature type="region of interest" description="Disordered" evidence="1">
    <location>
        <begin position="73"/>
        <end position="96"/>
    </location>
</feature>
<gene>
    <name evidence="2" type="ORF">PCON_01756</name>
</gene>
<feature type="compositionally biased region" description="Polar residues" evidence="1">
    <location>
        <begin position="25"/>
        <end position="49"/>
    </location>
</feature>
<proteinExistence type="predicted"/>